<name>A0A3N4Z563_9MICO</name>
<sequence>MNASGTELIARAVVRDGDRILTVRQKGKSWSFLPGGHVEPGEPVESALLRELDEELAAAATVTGFVGVVEHGYTEDDGSVHHEINLVFRTTLVDSDVASQEEHLEFAWLPLADLPGHDLRPGALKDAIVDGLDGAPFWRPWKG</sequence>
<keyword evidence="2" id="KW-0378">Hydrolase</keyword>
<dbReference type="PROSITE" id="PS51462">
    <property type="entry name" value="NUDIX"/>
    <property type="match status" value="1"/>
</dbReference>
<feature type="domain" description="Nudix hydrolase" evidence="3">
    <location>
        <begin position="1"/>
        <end position="132"/>
    </location>
</feature>
<comment type="cofactor">
    <cofactor evidence="1">
        <name>Mg(2+)</name>
        <dbReference type="ChEBI" id="CHEBI:18420"/>
    </cofactor>
</comment>
<dbReference type="Pfam" id="PF00293">
    <property type="entry name" value="NUDIX"/>
    <property type="match status" value="1"/>
</dbReference>
<dbReference type="SUPFAM" id="SSF55811">
    <property type="entry name" value="Nudix"/>
    <property type="match status" value="1"/>
</dbReference>
<evidence type="ECO:0000256" key="2">
    <source>
        <dbReference type="ARBA" id="ARBA00022801"/>
    </source>
</evidence>
<keyword evidence="5" id="KW-1185">Reference proteome</keyword>
<proteinExistence type="predicted"/>
<reference evidence="4 5" key="1">
    <citation type="submission" date="2018-11" db="EMBL/GenBank/DDBJ databases">
        <title>Sequencing the genomes of 1000 actinobacteria strains.</title>
        <authorList>
            <person name="Klenk H.-P."/>
        </authorList>
    </citation>
    <scope>NUCLEOTIDE SEQUENCE [LARGE SCALE GENOMIC DNA]</scope>
    <source>
        <strain evidence="4 5">DSM 15700</strain>
    </source>
</reference>
<dbReference type="Gene3D" id="3.90.79.10">
    <property type="entry name" value="Nucleoside Triphosphate Pyrophosphohydrolase"/>
    <property type="match status" value="1"/>
</dbReference>
<evidence type="ECO:0000313" key="4">
    <source>
        <dbReference type="EMBL" id="RPF20362.1"/>
    </source>
</evidence>
<gene>
    <name evidence="4" type="ORF">EDD34_0951</name>
</gene>
<dbReference type="PANTHER" id="PTHR43046:SF14">
    <property type="entry name" value="MUTT_NUDIX FAMILY PROTEIN"/>
    <property type="match status" value="1"/>
</dbReference>
<dbReference type="EMBL" id="RKQZ01000001">
    <property type="protein sequence ID" value="RPF20362.1"/>
    <property type="molecule type" value="Genomic_DNA"/>
</dbReference>
<accession>A0A3N4Z563</accession>
<evidence type="ECO:0000259" key="3">
    <source>
        <dbReference type="PROSITE" id="PS51462"/>
    </source>
</evidence>
<comment type="caution">
    <text evidence="4">The sequence shown here is derived from an EMBL/GenBank/DDBJ whole genome shotgun (WGS) entry which is preliminary data.</text>
</comment>
<protein>
    <submittedName>
        <fullName evidence="4">ADP-ribose pyrophosphatase YjhB (NUDIX family)</fullName>
    </submittedName>
</protein>
<dbReference type="PANTHER" id="PTHR43046">
    <property type="entry name" value="GDP-MANNOSE MANNOSYL HYDROLASE"/>
    <property type="match status" value="1"/>
</dbReference>
<dbReference type="GO" id="GO:0016787">
    <property type="term" value="F:hydrolase activity"/>
    <property type="evidence" value="ECO:0007669"/>
    <property type="project" value="UniProtKB-KW"/>
</dbReference>
<dbReference type="InterPro" id="IPR015797">
    <property type="entry name" value="NUDIX_hydrolase-like_dom_sf"/>
</dbReference>
<dbReference type="Proteomes" id="UP000280501">
    <property type="component" value="Unassembled WGS sequence"/>
</dbReference>
<dbReference type="InterPro" id="IPR000086">
    <property type="entry name" value="NUDIX_hydrolase_dom"/>
</dbReference>
<evidence type="ECO:0000313" key="5">
    <source>
        <dbReference type="Proteomes" id="UP000280501"/>
    </source>
</evidence>
<dbReference type="AlphaFoldDB" id="A0A3N4Z563"/>
<evidence type="ECO:0000256" key="1">
    <source>
        <dbReference type="ARBA" id="ARBA00001946"/>
    </source>
</evidence>
<dbReference type="OrthoDB" id="9804442at2"/>
<organism evidence="4 5">
    <name type="scientific">Myceligenerans xiligouense</name>
    <dbReference type="NCBI Taxonomy" id="253184"/>
    <lineage>
        <taxon>Bacteria</taxon>
        <taxon>Bacillati</taxon>
        <taxon>Actinomycetota</taxon>
        <taxon>Actinomycetes</taxon>
        <taxon>Micrococcales</taxon>
        <taxon>Promicromonosporaceae</taxon>
        <taxon>Myceligenerans</taxon>
    </lineage>
</organism>